<dbReference type="GO" id="GO:0035999">
    <property type="term" value="P:tetrahydrofolate interconversion"/>
    <property type="evidence" value="ECO:0007669"/>
    <property type="project" value="TreeGrafter"/>
</dbReference>
<feature type="domain" description="Tetrahydrofolate dehydrogenase/cyclohydrolase NAD(P)-binding" evidence="9">
    <location>
        <begin position="136"/>
        <end position="273"/>
    </location>
</feature>
<dbReference type="HAMAP" id="MF_01576">
    <property type="entry name" value="THF_DHG_CYH"/>
    <property type="match status" value="1"/>
</dbReference>
<evidence type="ECO:0000256" key="4">
    <source>
        <dbReference type="ARBA" id="ARBA00022801"/>
    </source>
</evidence>
<keyword evidence="3" id="KW-0554">One-carbon metabolism</keyword>
<dbReference type="FunFam" id="3.40.50.10860:FF:000005">
    <property type="entry name" value="C-1-tetrahydrofolate synthase, cytoplasmic, putative"/>
    <property type="match status" value="1"/>
</dbReference>
<evidence type="ECO:0000256" key="7">
    <source>
        <dbReference type="ARBA" id="ARBA00023268"/>
    </source>
</evidence>
<dbReference type="Gene3D" id="3.40.50.10860">
    <property type="entry name" value="Leucine Dehydrogenase, chain A, domain 1"/>
    <property type="match status" value="1"/>
</dbReference>
<dbReference type="SUPFAM" id="SSF51735">
    <property type="entry name" value="NAD(P)-binding Rossmann-fold domains"/>
    <property type="match status" value="1"/>
</dbReference>
<dbReference type="AlphaFoldDB" id="A0A6C0C454"/>
<sequence>MDKQLISKPVIENIYNNIKNKIKNNNKLIKLSIILVGDRQDSLTYVNIKKKKCSELGIECKIHSYDNDISENIIIDKINELNEDSSVKGIMVQLPLPKHLNQQYILSEISINKDIDGLHPYNLGLIMMNKDPVHYPCTPLGCIKLLEYYDITLEKQNIVFVGSGMVNLPLSIMLLNKKVGSITLCNENTENIKEKTVLADILIVACGQPKMIKKDWIKENVIIIDIGINRDLNNKLCGDVDYEDVIDKVKYITPVPGGVGPMTVCMLINNLINNI</sequence>
<dbReference type="GO" id="GO:0005829">
    <property type="term" value="C:cytosol"/>
    <property type="evidence" value="ECO:0007669"/>
    <property type="project" value="TreeGrafter"/>
</dbReference>
<dbReference type="Pfam" id="PF00763">
    <property type="entry name" value="THF_DHG_CYH"/>
    <property type="match status" value="1"/>
</dbReference>
<reference evidence="10" key="1">
    <citation type="journal article" date="2020" name="Nature">
        <title>Giant virus diversity and host interactions through global metagenomics.</title>
        <authorList>
            <person name="Schulz F."/>
            <person name="Roux S."/>
            <person name="Paez-Espino D."/>
            <person name="Jungbluth S."/>
            <person name="Walsh D.A."/>
            <person name="Denef V.J."/>
            <person name="McMahon K.D."/>
            <person name="Konstantinidis K.T."/>
            <person name="Eloe-Fadrosh E.A."/>
            <person name="Kyrpides N.C."/>
            <person name="Woyke T."/>
        </authorList>
    </citation>
    <scope>NUCLEOTIDE SEQUENCE</scope>
    <source>
        <strain evidence="10">GVMAG-M-3300020187-37</strain>
    </source>
</reference>
<dbReference type="PANTHER" id="PTHR48099:SF5">
    <property type="entry name" value="C-1-TETRAHYDROFOLATE SYNTHASE, CYTOPLASMIC"/>
    <property type="match status" value="1"/>
</dbReference>
<evidence type="ECO:0000256" key="6">
    <source>
        <dbReference type="ARBA" id="ARBA00023002"/>
    </source>
</evidence>
<evidence type="ECO:0000259" key="9">
    <source>
        <dbReference type="Pfam" id="PF02882"/>
    </source>
</evidence>
<evidence type="ECO:0000256" key="1">
    <source>
        <dbReference type="ARBA" id="ARBA00004777"/>
    </source>
</evidence>
<comment type="pathway">
    <text evidence="1">One-carbon metabolism; tetrahydrofolate interconversion.</text>
</comment>
<evidence type="ECO:0000259" key="8">
    <source>
        <dbReference type="Pfam" id="PF00763"/>
    </source>
</evidence>
<dbReference type="PROSITE" id="PS00767">
    <property type="entry name" value="THF_DHG_CYH_2"/>
    <property type="match status" value="1"/>
</dbReference>
<dbReference type="GO" id="GO:0004477">
    <property type="term" value="F:methenyltetrahydrofolate cyclohydrolase activity"/>
    <property type="evidence" value="ECO:0007669"/>
    <property type="project" value="TreeGrafter"/>
</dbReference>
<dbReference type="InterPro" id="IPR020867">
    <property type="entry name" value="THF_DH/CycHdrlase_CS"/>
</dbReference>
<protein>
    <submittedName>
        <fullName evidence="10">Uncharacterized protein</fullName>
    </submittedName>
</protein>
<comment type="subunit">
    <text evidence="2">Homodimer.</text>
</comment>
<dbReference type="InterPro" id="IPR046346">
    <property type="entry name" value="Aminoacid_DH-like_N_sf"/>
</dbReference>
<dbReference type="InterPro" id="IPR020630">
    <property type="entry name" value="THF_DH/CycHdrlase_cat_dom"/>
</dbReference>
<accession>A0A6C0C454</accession>
<keyword evidence="7" id="KW-0511">Multifunctional enzyme</keyword>
<dbReference type="SUPFAM" id="SSF53223">
    <property type="entry name" value="Aminoacid dehydrogenase-like, N-terminal domain"/>
    <property type="match status" value="1"/>
</dbReference>
<dbReference type="InterPro" id="IPR020631">
    <property type="entry name" value="THF_DH/CycHdrlase_NAD-bd_dom"/>
</dbReference>
<dbReference type="PRINTS" id="PR00085">
    <property type="entry name" value="THFDHDRGNASE"/>
</dbReference>
<organism evidence="10">
    <name type="scientific">viral metagenome</name>
    <dbReference type="NCBI Taxonomy" id="1070528"/>
    <lineage>
        <taxon>unclassified sequences</taxon>
        <taxon>metagenomes</taxon>
        <taxon>organismal metagenomes</taxon>
    </lineage>
</organism>
<keyword evidence="5" id="KW-0521">NADP</keyword>
<evidence type="ECO:0000256" key="3">
    <source>
        <dbReference type="ARBA" id="ARBA00022563"/>
    </source>
</evidence>
<feature type="domain" description="Tetrahydrofolate dehydrogenase/cyclohydrolase catalytic" evidence="8">
    <location>
        <begin position="8"/>
        <end position="116"/>
    </location>
</feature>
<dbReference type="InterPro" id="IPR000672">
    <property type="entry name" value="THF_DH/CycHdrlase"/>
</dbReference>
<dbReference type="GO" id="GO:0004488">
    <property type="term" value="F:methylenetetrahydrofolate dehydrogenase (NADP+) activity"/>
    <property type="evidence" value="ECO:0007669"/>
    <property type="project" value="InterPro"/>
</dbReference>
<dbReference type="PANTHER" id="PTHR48099">
    <property type="entry name" value="C-1-TETRAHYDROFOLATE SYNTHASE, CYTOPLASMIC-RELATED"/>
    <property type="match status" value="1"/>
</dbReference>
<dbReference type="EMBL" id="MN739344">
    <property type="protein sequence ID" value="QHS99485.1"/>
    <property type="molecule type" value="Genomic_DNA"/>
</dbReference>
<evidence type="ECO:0000256" key="2">
    <source>
        <dbReference type="ARBA" id="ARBA00011738"/>
    </source>
</evidence>
<keyword evidence="4" id="KW-0378">Hydrolase</keyword>
<keyword evidence="6" id="KW-0560">Oxidoreductase</keyword>
<proteinExistence type="inferred from homology"/>
<name>A0A6C0C454_9ZZZZ</name>
<evidence type="ECO:0000256" key="5">
    <source>
        <dbReference type="ARBA" id="ARBA00022857"/>
    </source>
</evidence>
<dbReference type="CDD" id="cd01080">
    <property type="entry name" value="NAD_bind_m-THF_DH_Cyclohyd"/>
    <property type="match status" value="1"/>
</dbReference>
<dbReference type="InterPro" id="IPR036291">
    <property type="entry name" value="NAD(P)-bd_dom_sf"/>
</dbReference>
<evidence type="ECO:0000313" key="10">
    <source>
        <dbReference type="EMBL" id="QHS99485.1"/>
    </source>
</evidence>
<dbReference type="Pfam" id="PF02882">
    <property type="entry name" value="THF_DHG_CYH_C"/>
    <property type="match status" value="1"/>
</dbReference>
<dbReference type="Gene3D" id="3.40.50.720">
    <property type="entry name" value="NAD(P)-binding Rossmann-like Domain"/>
    <property type="match status" value="1"/>
</dbReference>